<evidence type="ECO:0000256" key="1">
    <source>
        <dbReference type="SAM" id="Phobius"/>
    </source>
</evidence>
<comment type="caution">
    <text evidence="2">The sequence shown here is derived from an EMBL/GenBank/DDBJ whole genome shotgun (WGS) entry which is preliminary data.</text>
</comment>
<keyword evidence="1" id="KW-1133">Transmembrane helix</keyword>
<feature type="transmembrane region" description="Helical" evidence="1">
    <location>
        <begin position="20"/>
        <end position="46"/>
    </location>
</feature>
<keyword evidence="3" id="KW-1185">Reference proteome</keyword>
<keyword evidence="1" id="KW-0812">Transmembrane</keyword>
<organism evidence="2 3">
    <name type="scientific">Lupinus albus</name>
    <name type="common">White lupine</name>
    <name type="synonym">Lupinus termis</name>
    <dbReference type="NCBI Taxonomy" id="3870"/>
    <lineage>
        <taxon>Eukaryota</taxon>
        <taxon>Viridiplantae</taxon>
        <taxon>Streptophyta</taxon>
        <taxon>Embryophyta</taxon>
        <taxon>Tracheophyta</taxon>
        <taxon>Spermatophyta</taxon>
        <taxon>Magnoliopsida</taxon>
        <taxon>eudicotyledons</taxon>
        <taxon>Gunneridae</taxon>
        <taxon>Pentapetalae</taxon>
        <taxon>rosids</taxon>
        <taxon>fabids</taxon>
        <taxon>Fabales</taxon>
        <taxon>Fabaceae</taxon>
        <taxon>Papilionoideae</taxon>
        <taxon>50 kb inversion clade</taxon>
        <taxon>genistoids sensu lato</taxon>
        <taxon>core genistoids</taxon>
        <taxon>Genisteae</taxon>
        <taxon>Lupinus</taxon>
    </lineage>
</organism>
<protein>
    <submittedName>
        <fullName evidence="2">Uncharacterized protein</fullName>
    </submittedName>
</protein>
<evidence type="ECO:0000313" key="3">
    <source>
        <dbReference type="Proteomes" id="UP000447434"/>
    </source>
</evidence>
<keyword evidence="1" id="KW-0472">Membrane</keyword>
<reference evidence="3" key="1">
    <citation type="journal article" date="2020" name="Nat. Commun.">
        <title>Genome sequence of the cluster root forming white lupin.</title>
        <authorList>
            <person name="Hufnagel B."/>
            <person name="Marques A."/>
            <person name="Soriano A."/>
            <person name="Marques L."/>
            <person name="Divol F."/>
            <person name="Doumas P."/>
            <person name="Sallet E."/>
            <person name="Mancinotti D."/>
            <person name="Carrere S."/>
            <person name="Marande W."/>
            <person name="Arribat S."/>
            <person name="Keller J."/>
            <person name="Huneau C."/>
            <person name="Blein T."/>
            <person name="Aime D."/>
            <person name="Laguerre M."/>
            <person name="Taylor J."/>
            <person name="Schubert V."/>
            <person name="Nelson M."/>
            <person name="Geu-Flores F."/>
            <person name="Crespi M."/>
            <person name="Gallardo-Guerrero K."/>
            <person name="Delaux P.-M."/>
            <person name="Salse J."/>
            <person name="Berges H."/>
            <person name="Guyot R."/>
            <person name="Gouzy J."/>
            <person name="Peret B."/>
        </authorList>
    </citation>
    <scope>NUCLEOTIDE SEQUENCE [LARGE SCALE GENOMIC DNA]</scope>
    <source>
        <strain evidence="3">cv. Amiga</strain>
    </source>
</reference>
<gene>
    <name evidence="2" type="ORF">Lalb_Chr07g0192581</name>
</gene>
<dbReference type="AlphaFoldDB" id="A0A6A4QBJ2"/>
<dbReference type="Proteomes" id="UP000447434">
    <property type="component" value="Chromosome 7"/>
</dbReference>
<proteinExistence type="predicted"/>
<dbReference type="EMBL" id="WOCE01000007">
    <property type="protein sequence ID" value="KAE9610959.1"/>
    <property type="molecule type" value="Genomic_DNA"/>
</dbReference>
<accession>A0A6A4QBJ2</accession>
<sequence length="65" mass="7256">MAQSLLLSDYFLIPHYADCSLNVILLLLPFAFLLTLMTQLLGLALCSSDLDSPKGMLFLFLCFLL</sequence>
<name>A0A6A4QBJ2_LUPAL</name>
<evidence type="ECO:0000313" key="2">
    <source>
        <dbReference type="EMBL" id="KAE9610959.1"/>
    </source>
</evidence>